<dbReference type="Pfam" id="PF02152">
    <property type="entry name" value="FolB"/>
    <property type="match status" value="1"/>
</dbReference>
<accession>A0A3K5DKF4</accession>
<dbReference type="SMART" id="SM00905">
    <property type="entry name" value="FolB"/>
    <property type="match status" value="1"/>
</dbReference>
<sequence>MQSHINIKMQFKCIIGILKFERKKKQKVCIYLTAKANDFLDYAKVSKKIKKYYKKEQFLTLEESLEFICAKLHRKFPQIYYIKIKTYKPEIIKNARVGVKLKKFY</sequence>
<evidence type="ECO:0000313" key="2">
    <source>
        <dbReference type="EMBL" id="EAL8415961.1"/>
    </source>
</evidence>
<evidence type="ECO:0000313" key="3">
    <source>
        <dbReference type="Proteomes" id="UP000333665"/>
    </source>
</evidence>
<dbReference type="SUPFAM" id="SSF55620">
    <property type="entry name" value="Tetrahydrobiopterin biosynthesis enzymes-like"/>
    <property type="match status" value="1"/>
</dbReference>
<protein>
    <submittedName>
        <fullName evidence="2">Dihydroneopterin aldolase</fullName>
    </submittedName>
</protein>
<dbReference type="Gene3D" id="3.30.1130.10">
    <property type="match status" value="1"/>
</dbReference>
<dbReference type="InterPro" id="IPR006157">
    <property type="entry name" value="FolB_dom"/>
</dbReference>
<dbReference type="Proteomes" id="UP000333665">
    <property type="component" value="Unassembled WGS sequence"/>
</dbReference>
<dbReference type="GO" id="GO:0004150">
    <property type="term" value="F:dihydroneopterin aldolase activity"/>
    <property type="evidence" value="ECO:0007669"/>
    <property type="project" value="InterPro"/>
</dbReference>
<name>A0A3K5DKF4_CAMCO</name>
<dbReference type="GO" id="GO:0006760">
    <property type="term" value="P:folic acid-containing compound metabolic process"/>
    <property type="evidence" value="ECO:0007669"/>
    <property type="project" value="InterPro"/>
</dbReference>
<dbReference type="AlphaFoldDB" id="A0A3K5DKF4"/>
<evidence type="ECO:0000259" key="1">
    <source>
        <dbReference type="SMART" id="SM00905"/>
    </source>
</evidence>
<reference evidence="2 3" key="1">
    <citation type="submission" date="2018-08" db="EMBL/GenBank/DDBJ databases">
        <authorList>
            <consortium name="NARMS: The National Antimicrobial Resistance Monitoring System"/>
        </authorList>
    </citation>
    <scope>NUCLEOTIDE SEQUENCE [LARGE SCALE GENOMIC DNA]</scope>
    <source>
        <strain evidence="2 3">FSIS11812579</strain>
    </source>
</reference>
<gene>
    <name evidence="2" type="ORF">DYF97_00785</name>
</gene>
<dbReference type="EMBL" id="AACRQU010000001">
    <property type="protein sequence ID" value="EAL8415961.1"/>
    <property type="molecule type" value="Genomic_DNA"/>
</dbReference>
<comment type="caution">
    <text evidence="2">The sequence shown here is derived from an EMBL/GenBank/DDBJ whole genome shotgun (WGS) entry which is preliminary data.</text>
</comment>
<proteinExistence type="predicted"/>
<organism evidence="2 3">
    <name type="scientific">Campylobacter coli</name>
    <dbReference type="NCBI Taxonomy" id="195"/>
    <lineage>
        <taxon>Bacteria</taxon>
        <taxon>Pseudomonadati</taxon>
        <taxon>Campylobacterota</taxon>
        <taxon>Epsilonproteobacteria</taxon>
        <taxon>Campylobacterales</taxon>
        <taxon>Campylobacteraceae</taxon>
        <taxon>Campylobacter</taxon>
    </lineage>
</organism>
<feature type="domain" description="Dihydroneopterin aldolase/epimerase" evidence="1">
    <location>
        <begin position="5"/>
        <end position="103"/>
    </location>
</feature>
<dbReference type="InterPro" id="IPR043133">
    <property type="entry name" value="GTP-CH-I_C/QueF"/>
</dbReference>
<dbReference type="RefSeq" id="WP_002824743.1">
    <property type="nucleotide sequence ID" value="NZ_AP028341.1"/>
</dbReference>